<protein>
    <submittedName>
        <fullName evidence="2">Uncharacterized protein</fullName>
    </submittedName>
</protein>
<evidence type="ECO:0000313" key="3">
    <source>
        <dbReference type="Proteomes" id="UP000784294"/>
    </source>
</evidence>
<evidence type="ECO:0000313" key="2">
    <source>
        <dbReference type="EMBL" id="VEL24566.1"/>
    </source>
</evidence>
<dbReference type="EMBL" id="CAAALY010068430">
    <property type="protein sequence ID" value="VEL24566.1"/>
    <property type="molecule type" value="Genomic_DNA"/>
</dbReference>
<dbReference type="AlphaFoldDB" id="A0A3S5CIN1"/>
<keyword evidence="3" id="KW-1185">Reference proteome</keyword>
<feature type="compositionally biased region" description="Basic and acidic residues" evidence="1">
    <location>
        <begin position="1"/>
        <end position="14"/>
    </location>
</feature>
<comment type="caution">
    <text evidence="2">The sequence shown here is derived from an EMBL/GenBank/DDBJ whole genome shotgun (WGS) entry which is preliminary data.</text>
</comment>
<proteinExistence type="predicted"/>
<evidence type="ECO:0000256" key="1">
    <source>
        <dbReference type="SAM" id="MobiDB-lite"/>
    </source>
</evidence>
<reference evidence="2" key="1">
    <citation type="submission" date="2018-11" db="EMBL/GenBank/DDBJ databases">
        <authorList>
            <consortium name="Pathogen Informatics"/>
        </authorList>
    </citation>
    <scope>NUCLEOTIDE SEQUENCE</scope>
</reference>
<dbReference type="Proteomes" id="UP000784294">
    <property type="component" value="Unassembled WGS sequence"/>
</dbReference>
<feature type="region of interest" description="Disordered" evidence="1">
    <location>
        <begin position="1"/>
        <end position="23"/>
    </location>
</feature>
<sequence>MRDRLGLSADDTKKREMRNHRSGTLAISPRNWLASPFSV</sequence>
<name>A0A3S5CIN1_9PLAT</name>
<accession>A0A3S5CIN1</accession>
<organism evidence="2 3">
    <name type="scientific">Protopolystoma xenopodis</name>
    <dbReference type="NCBI Taxonomy" id="117903"/>
    <lineage>
        <taxon>Eukaryota</taxon>
        <taxon>Metazoa</taxon>
        <taxon>Spiralia</taxon>
        <taxon>Lophotrochozoa</taxon>
        <taxon>Platyhelminthes</taxon>
        <taxon>Monogenea</taxon>
        <taxon>Polyopisthocotylea</taxon>
        <taxon>Polystomatidea</taxon>
        <taxon>Polystomatidae</taxon>
        <taxon>Protopolystoma</taxon>
    </lineage>
</organism>
<gene>
    <name evidence="2" type="ORF">PXEA_LOCUS18006</name>
</gene>